<dbReference type="Proteomes" id="UP000008795">
    <property type="component" value="Chromosome"/>
</dbReference>
<dbReference type="Gene3D" id="2.60.40.2620">
    <property type="entry name" value="Fimbrillin-like"/>
    <property type="match status" value="1"/>
</dbReference>
<dbReference type="InterPro" id="IPR042278">
    <property type="entry name" value="Mfa-like_1_N"/>
</dbReference>
<evidence type="ECO:0008006" key="3">
    <source>
        <dbReference type="Google" id="ProtNLM"/>
    </source>
</evidence>
<dbReference type="CDD" id="cd13120">
    <property type="entry name" value="BF2867_like_N"/>
    <property type="match status" value="1"/>
</dbReference>
<protein>
    <recommendedName>
        <fullName evidence="3">Fimbrillin-like</fullName>
    </recommendedName>
</protein>
<reference evidence="1 2" key="2">
    <citation type="submission" date="2010-03" db="EMBL/GenBank/DDBJ databases">
        <authorList>
            <person name="Pajon A."/>
        </authorList>
    </citation>
    <scope>NUCLEOTIDE SEQUENCE [LARGE SCALE GENOMIC DNA]</scope>
    <source>
        <strain evidence="1 2">XB1A</strain>
    </source>
</reference>
<dbReference type="PATRIC" id="fig|657309.4.peg.682"/>
<dbReference type="CDD" id="cd13121">
    <property type="entry name" value="BF2867_like_C"/>
    <property type="match status" value="1"/>
</dbReference>
<dbReference type="Gene3D" id="2.60.40.2630">
    <property type="match status" value="1"/>
</dbReference>
<sequence>MMLYCPTESLKSNCDMKNKFYIMTALVISLTGCSNIEDGTQPTGNFPEDHIIRIVTEVNAPVSRAGYDASNLESFGLIIHNSENIAYDYNSQMVKSNNDWNTADGQQMLWDNARTPVTVVAYAPYISEASLDTPLAINIQSNQTTEENVIASDFLLTKSIVDPKQDLTADGRLKVTLDHAMSKLIIKVTVNNGMEDAAISKLGDMAVNGTIAGGICDLSVPEPVVIPREDAVATTIAPYKGTDGYECILLPQTIIEGFSVNFSYDGKLYIWTAEEPIELQKGVEHTLTLNVNETARLATMQMKYRATGQIIDQK</sequence>
<dbReference type="EMBL" id="FP929033">
    <property type="protein sequence ID" value="CBK66988.1"/>
    <property type="molecule type" value="Genomic_DNA"/>
</dbReference>
<organism evidence="1 2">
    <name type="scientific">Bacteroides xylanisolvens XB1A</name>
    <dbReference type="NCBI Taxonomy" id="657309"/>
    <lineage>
        <taxon>Bacteria</taxon>
        <taxon>Pseudomonadati</taxon>
        <taxon>Bacteroidota</taxon>
        <taxon>Bacteroidia</taxon>
        <taxon>Bacteroidales</taxon>
        <taxon>Bacteroidaceae</taxon>
        <taxon>Bacteroides</taxon>
    </lineage>
</organism>
<dbReference type="InterPro" id="IPR025049">
    <property type="entry name" value="Mfa-like_1"/>
</dbReference>
<dbReference type="KEGG" id="bxy:BXY_18900"/>
<dbReference type="eggNOG" id="ENOG5033T4Y">
    <property type="taxonomic scope" value="Bacteria"/>
</dbReference>
<evidence type="ECO:0000313" key="1">
    <source>
        <dbReference type="EMBL" id="CBK66988.1"/>
    </source>
</evidence>
<dbReference type="AlphaFoldDB" id="D6CXT6"/>
<reference evidence="1 2" key="1">
    <citation type="submission" date="2010-03" db="EMBL/GenBank/DDBJ databases">
        <title>The genome sequence of Bacteriodes xylanisolvens XB1A.</title>
        <authorList>
            <consortium name="metaHIT consortium -- http://www.metahit.eu/"/>
            <person name="Pajon A."/>
            <person name="Turner K."/>
            <person name="Parkhill J."/>
            <person name="Bernalier A."/>
        </authorList>
    </citation>
    <scope>NUCLEOTIDE SEQUENCE [LARGE SCALE GENOMIC DNA]</scope>
    <source>
        <strain evidence="1 2">XB1A</strain>
    </source>
</reference>
<dbReference type="Pfam" id="PF13149">
    <property type="entry name" value="Mfa_like_1"/>
    <property type="match status" value="1"/>
</dbReference>
<evidence type="ECO:0000313" key="2">
    <source>
        <dbReference type="Proteomes" id="UP000008795"/>
    </source>
</evidence>
<name>D6CXT6_9BACE</name>
<gene>
    <name evidence="1" type="ORF">BXY_18900</name>
</gene>
<proteinExistence type="predicted"/>
<accession>D6CXT6</accession>
<dbReference type="HOGENOM" id="CLU_843739_0_0_10"/>